<dbReference type="Pfam" id="PF08240">
    <property type="entry name" value="ADH_N"/>
    <property type="match status" value="1"/>
</dbReference>
<dbReference type="EMBL" id="ML735317">
    <property type="protein sequence ID" value="KAE8386181.1"/>
    <property type="molecule type" value="Genomic_DNA"/>
</dbReference>
<dbReference type="SUPFAM" id="SSF50129">
    <property type="entry name" value="GroES-like"/>
    <property type="match status" value="1"/>
</dbReference>
<comment type="similarity">
    <text evidence="2">Belongs to the zinc-containing alcohol dehydrogenase family.</text>
</comment>
<proteinExistence type="inferred from homology"/>
<dbReference type="SUPFAM" id="SSF51735">
    <property type="entry name" value="NAD(P)-binding Rossmann-fold domains"/>
    <property type="match status" value="1"/>
</dbReference>
<protein>
    <submittedName>
        <fullName evidence="8">Chaperonin 10-like protein</fullName>
    </submittedName>
</protein>
<dbReference type="Pfam" id="PF00107">
    <property type="entry name" value="ADH_zinc_N"/>
    <property type="match status" value="1"/>
</dbReference>
<name>A0A5N7BWG3_PETAA</name>
<evidence type="ECO:0000256" key="3">
    <source>
        <dbReference type="ARBA" id="ARBA00022723"/>
    </source>
</evidence>
<dbReference type="CDD" id="cd08297">
    <property type="entry name" value="CAD3"/>
    <property type="match status" value="1"/>
</dbReference>
<dbReference type="Proteomes" id="UP000326877">
    <property type="component" value="Unassembled WGS sequence"/>
</dbReference>
<dbReference type="Gene3D" id="3.40.50.720">
    <property type="entry name" value="NAD(P)-binding Rossmann-like Domain"/>
    <property type="match status" value="1"/>
</dbReference>
<evidence type="ECO:0000259" key="7">
    <source>
        <dbReference type="SMART" id="SM00829"/>
    </source>
</evidence>
<dbReference type="PANTHER" id="PTHR42940:SF8">
    <property type="entry name" value="VACUOLAR PROTEIN SORTING-ASSOCIATED PROTEIN 11"/>
    <property type="match status" value="1"/>
</dbReference>
<sequence length="359" mass="38808">MSSSDIPTKMRALRLVKYNTNYKLENDVPVPEPGIGEVLVRVHASGFCHTDYQVYQGVYSTKLPMSPSHEPAGMIAALGPRVPSEWQVGQRVGVINFRSPCGDCNGCRWQKQKSAASRLDARYCDNKTMSGITVDGGFAEYMVTEVACLVHLPDRLPFEQAAPLMCAGATVWNAIRGANLNDGDSIAIIGIGGLGVLGIQFAKALGYRTVAIDNRDIGLQLAAQATLKPDLIVSYNDPDATAKIAEFSGGVGLKAVVVCTDNVSASNWSITLLQPHGTCVVLGLPDNGYLFDSFALVFREIVVKGSLHAPRDAVEEMMEVVEKHNIMSHLTTVHLDDAEMLPERVAAHDFQGRLVVLID</sequence>
<dbReference type="PANTHER" id="PTHR42940">
    <property type="entry name" value="ALCOHOL DEHYDROGENASE 1-RELATED"/>
    <property type="match status" value="1"/>
</dbReference>
<evidence type="ECO:0000256" key="2">
    <source>
        <dbReference type="ARBA" id="ARBA00008072"/>
    </source>
</evidence>
<evidence type="ECO:0000256" key="5">
    <source>
        <dbReference type="ARBA" id="ARBA00023002"/>
    </source>
</evidence>
<comment type="cofactor">
    <cofactor evidence="1">
        <name>Zn(2+)</name>
        <dbReference type="ChEBI" id="CHEBI:29105"/>
    </cofactor>
</comment>
<evidence type="ECO:0000313" key="8">
    <source>
        <dbReference type="EMBL" id="KAE8386181.1"/>
    </source>
</evidence>
<gene>
    <name evidence="8" type="ORF">BDV23DRAFT_175675</name>
</gene>
<keyword evidence="5" id="KW-0560">Oxidoreductase</keyword>
<keyword evidence="4" id="KW-0862">Zinc</keyword>
<accession>A0A5N7BWG3</accession>
<dbReference type="InterPro" id="IPR013149">
    <property type="entry name" value="ADH-like_C"/>
</dbReference>
<dbReference type="GO" id="GO:0004022">
    <property type="term" value="F:alcohol dehydrogenase (NAD+) activity"/>
    <property type="evidence" value="ECO:0007669"/>
    <property type="project" value="UniProtKB-ARBA"/>
</dbReference>
<dbReference type="GO" id="GO:0046872">
    <property type="term" value="F:metal ion binding"/>
    <property type="evidence" value="ECO:0007669"/>
    <property type="project" value="UniProtKB-KW"/>
</dbReference>
<dbReference type="InterPro" id="IPR036291">
    <property type="entry name" value="NAD(P)-bd_dom_sf"/>
</dbReference>
<dbReference type="OrthoDB" id="256333at2759"/>
<dbReference type="InterPro" id="IPR020843">
    <property type="entry name" value="ER"/>
</dbReference>
<dbReference type="InterPro" id="IPR011032">
    <property type="entry name" value="GroES-like_sf"/>
</dbReference>
<organism evidence="8">
    <name type="scientific">Petromyces alliaceus</name>
    <name type="common">Aspergillus alliaceus</name>
    <dbReference type="NCBI Taxonomy" id="209559"/>
    <lineage>
        <taxon>Eukaryota</taxon>
        <taxon>Fungi</taxon>
        <taxon>Dikarya</taxon>
        <taxon>Ascomycota</taxon>
        <taxon>Pezizomycotina</taxon>
        <taxon>Eurotiomycetes</taxon>
        <taxon>Eurotiomycetidae</taxon>
        <taxon>Eurotiales</taxon>
        <taxon>Aspergillaceae</taxon>
        <taxon>Aspergillus</taxon>
        <taxon>Aspergillus subgen. Circumdati</taxon>
    </lineage>
</organism>
<dbReference type="AlphaFoldDB" id="A0A5N7BWG3"/>
<keyword evidence="6" id="KW-0520">NAD</keyword>
<keyword evidence="3" id="KW-0479">Metal-binding</keyword>
<reference evidence="8" key="1">
    <citation type="submission" date="2019-04" db="EMBL/GenBank/DDBJ databases">
        <title>Friends and foes A comparative genomics studyof 23 Aspergillus species from section Flavi.</title>
        <authorList>
            <consortium name="DOE Joint Genome Institute"/>
            <person name="Kjaerbolling I."/>
            <person name="Vesth T."/>
            <person name="Frisvad J.C."/>
            <person name="Nybo J.L."/>
            <person name="Theobald S."/>
            <person name="Kildgaard S."/>
            <person name="Isbrandt T."/>
            <person name="Kuo A."/>
            <person name="Sato A."/>
            <person name="Lyhne E.K."/>
            <person name="Kogle M.E."/>
            <person name="Wiebenga A."/>
            <person name="Kun R.S."/>
            <person name="Lubbers R.J."/>
            <person name="Makela M.R."/>
            <person name="Barry K."/>
            <person name="Chovatia M."/>
            <person name="Clum A."/>
            <person name="Daum C."/>
            <person name="Haridas S."/>
            <person name="He G."/>
            <person name="LaButti K."/>
            <person name="Lipzen A."/>
            <person name="Mondo S."/>
            <person name="Riley R."/>
            <person name="Salamov A."/>
            <person name="Simmons B.A."/>
            <person name="Magnuson J.K."/>
            <person name="Henrissat B."/>
            <person name="Mortensen U.H."/>
            <person name="Larsen T.O."/>
            <person name="Devries R.P."/>
            <person name="Grigoriev I.V."/>
            <person name="Machida M."/>
            <person name="Baker S.E."/>
            <person name="Andersen M.R."/>
        </authorList>
    </citation>
    <scope>NUCLEOTIDE SEQUENCE [LARGE SCALE GENOMIC DNA]</scope>
    <source>
        <strain evidence="8">IBT 14317</strain>
    </source>
</reference>
<dbReference type="InterPro" id="IPR013154">
    <property type="entry name" value="ADH-like_N"/>
</dbReference>
<dbReference type="SMART" id="SM00829">
    <property type="entry name" value="PKS_ER"/>
    <property type="match status" value="1"/>
</dbReference>
<evidence type="ECO:0000256" key="4">
    <source>
        <dbReference type="ARBA" id="ARBA00022833"/>
    </source>
</evidence>
<evidence type="ECO:0000256" key="6">
    <source>
        <dbReference type="ARBA" id="ARBA00023027"/>
    </source>
</evidence>
<dbReference type="FunFam" id="3.40.50.720:FF:000039">
    <property type="entry name" value="Alcohol dehydrogenase AdhP"/>
    <property type="match status" value="1"/>
</dbReference>
<dbReference type="Gene3D" id="3.90.180.10">
    <property type="entry name" value="Medium-chain alcohol dehydrogenases, catalytic domain"/>
    <property type="match status" value="1"/>
</dbReference>
<feature type="domain" description="Enoyl reductase (ER)" evidence="7">
    <location>
        <begin position="19"/>
        <end position="356"/>
    </location>
</feature>
<evidence type="ECO:0000256" key="1">
    <source>
        <dbReference type="ARBA" id="ARBA00001947"/>
    </source>
</evidence>
<dbReference type="GO" id="GO:0005737">
    <property type="term" value="C:cytoplasm"/>
    <property type="evidence" value="ECO:0007669"/>
    <property type="project" value="TreeGrafter"/>
</dbReference>